<protein>
    <recommendedName>
        <fullName evidence="1">tRNA-uridine aminocarboxypropyltransferase</fullName>
        <ecNumber evidence="1">2.5.1.25</ecNumber>
    </recommendedName>
</protein>
<evidence type="ECO:0000256" key="4">
    <source>
        <dbReference type="ARBA" id="ARBA00022694"/>
    </source>
</evidence>
<evidence type="ECO:0000313" key="8">
    <source>
        <dbReference type="Proteomes" id="UP000822476"/>
    </source>
</evidence>
<name>A0A8S9YKQ8_9TREM</name>
<dbReference type="AlphaFoldDB" id="A0A8S9YKQ8"/>
<dbReference type="EC" id="2.5.1.25" evidence="1"/>
<proteinExistence type="predicted"/>
<dbReference type="InterPro" id="IPR005636">
    <property type="entry name" value="DTW"/>
</dbReference>
<evidence type="ECO:0000256" key="5">
    <source>
        <dbReference type="ARBA" id="ARBA00048718"/>
    </source>
</evidence>
<evidence type="ECO:0000313" key="7">
    <source>
        <dbReference type="EMBL" id="KAF7241269.1"/>
    </source>
</evidence>
<keyword evidence="8" id="KW-1185">Reference proteome</keyword>
<sequence length="73" mass="8518">MDNFSQLCSLDTEPSRDCKRLACKRCERPVSACWCPWLPEHKLQIETNILILQHPFEVSLYCTYSSVLLLTSR</sequence>
<reference evidence="7" key="1">
    <citation type="submission" date="2019-07" db="EMBL/GenBank/DDBJ databases">
        <title>Annotation for the trematode Paragonimus miyazaki's.</title>
        <authorList>
            <person name="Choi Y.-J."/>
        </authorList>
    </citation>
    <scope>NUCLEOTIDE SEQUENCE</scope>
    <source>
        <strain evidence="7">Japan</strain>
    </source>
</reference>
<evidence type="ECO:0000256" key="2">
    <source>
        <dbReference type="ARBA" id="ARBA00022679"/>
    </source>
</evidence>
<keyword evidence="3" id="KW-0949">S-adenosyl-L-methionine</keyword>
<dbReference type="Proteomes" id="UP000822476">
    <property type="component" value="Unassembled WGS sequence"/>
</dbReference>
<organism evidence="7 8">
    <name type="scientific">Paragonimus skrjabini miyazakii</name>
    <dbReference type="NCBI Taxonomy" id="59628"/>
    <lineage>
        <taxon>Eukaryota</taxon>
        <taxon>Metazoa</taxon>
        <taxon>Spiralia</taxon>
        <taxon>Lophotrochozoa</taxon>
        <taxon>Platyhelminthes</taxon>
        <taxon>Trematoda</taxon>
        <taxon>Digenea</taxon>
        <taxon>Plagiorchiida</taxon>
        <taxon>Troglotremata</taxon>
        <taxon>Troglotrematidae</taxon>
        <taxon>Paragonimus</taxon>
    </lineage>
</organism>
<evidence type="ECO:0000256" key="1">
    <source>
        <dbReference type="ARBA" id="ARBA00012386"/>
    </source>
</evidence>
<dbReference type="Pfam" id="PF03942">
    <property type="entry name" value="DTW"/>
    <property type="match status" value="1"/>
</dbReference>
<evidence type="ECO:0000256" key="3">
    <source>
        <dbReference type="ARBA" id="ARBA00022691"/>
    </source>
</evidence>
<feature type="domain" description="DTW" evidence="6">
    <location>
        <begin position="22"/>
        <end position="65"/>
    </location>
</feature>
<evidence type="ECO:0000259" key="6">
    <source>
        <dbReference type="Pfam" id="PF03942"/>
    </source>
</evidence>
<comment type="caution">
    <text evidence="7">The sequence shown here is derived from an EMBL/GenBank/DDBJ whole genome shotgun (WGS) entry which is preliminary data.</text>
</comment>
<comment type="catalytic activity">
    <reaction evidence="5">
        <text>a uridine in tRNA + S-adenosyl-L-methionine = a 3-[(3S)-3-amino-3-carboxypropyl]uridine in tRNA + S-methyl-5'-thioadenosine + H(+)</text>
        <dbReference type="Rhea" id="RHEA:62432"/>
        <dbReference type="Rhea" id="RHEA-COMP:13339"/>
        <dbReference type="Rhea" id="RHEA-COMP:16092"/>
        <dbReference type="ChEBI" id="CHEBI:15378"/>
        <dbReference type="ChEBI" id="CHEBI:17509"/>
        <dbReference type="ChEBI" id="CHEBI:59789"/>
        <dbReference type="ChEBI" id="CHEBI:65315"/>
        <dbReference type="ChEBI" id="CHEBI:82930"/>
        <dbReference type="EC" id="2.5.1.25"/>
    </reaction>
</comment>
<keyword evidence="2" id="KW-0808">Transferase</keyword>
<accession>A0A8S9YKQ8</accession>
<keyword evidence="4" id="KW-0819">tRNA processing</keyword>
<gene>
    <name evidence="7" type="ORF">EG68_11789</name>
</gene>
<dbReference type="OrthoDB" id="408541at2759"/>
<dbReference type="EMBL" id="JTDE01007048">
    <property type="protein sequence ID" value="KAF7241269.1"/>
    <property type="molecule type" value="Genomic_DNA"/>
</dbReference>